<reference evidence="2 3" key="1">
    <citation type="submission" date="2019-08" db="EMBL/GenBank/DDBJ databases">
        <authorList>
            <person name="Luo N."/>
        </authorList>
    </citation>
    <scope>NUCLEOTIDE SEQUENCE [LARGE SCALE GENOMIC DNA]</scope>
    <source>
        <strain evidence="2 3">NCIMB 9442</strain>
    </source>
</reference>
<name>A0ABS0J6R2_9BACT</name>
<organism evidence="2 3">
    <name type="scientific">Nitratidesulfovibrio oxamicus</name>
    <dbReference type="NCBI Taxonomy" id="32016"/>
    <lineage>
        <taxon>Bacteria</taxon>
        <taxon>Pseudomonadati</taxon>
        <taxon>Thermodesulfobacteriota</taxon>
        <taxon>Desulfovibrionia</taxon>
        <taxon>Desulfovibrionales</taxon>
        <taxon>Desulfovibrionaceae</taxon>
        <taxon>Nitratidesulfovibrio</taxon>
    </lineage>
</organism>
<keyword evidence="3" id="KW-1185">Reference proteome</keyword>
<proteinExistence type="predicted"/>
<comment type="caution">
    <text evidence="2">The sequence shown here is derived from an EMBL/GenBank/DDBJ whole genome shotgun (WGS) entry which is preliminary data.</text>
</comment>
<dbReference type="RefSeq" id="WP_196610149.1">
    <property type="nucleotide sequence ID" value="NZ_VRYY01000486.1"/>
</dbReference>
<dbReference type="Proteomes" id="UP001194469">
    <property type="component" value="Unassembled WGS sequence"/>
</dbReference>
<accession>A0ABS0J6R2</accession>
<feature type="region of interest" description="Disordered" evidence="1">
    <location>
        <begin position="184"/>
        <end position="206"/>
    </location>
</feature>
<dbReference type="EMBL" id="VRYY01000486">
    <property type="protein sequence ID" value="MBG3878155.1"/>
    <property type="molecule type" value="Genomic_DNA"/>
</dbReference>
<sequence length="216" mass="23328">MTKTLTTQPSTASSDWSNFMTTMQALPKADRTLFDDLLEIILSYGYLEPEDAVDLVHVAAEARLERLHEGEREAVTACPSIPVSNEGATDPVTLFFDIPTAAPAPAGRTLYVAVSTAARRLHELADALDHAASAVKDAASLEASLAPEITEEMVNHLTPALQMATRLQDLRHIMREAAEETEARAQSLRSLPPAVPTQDAGRCSRGPCVLRGSRRA</sequence>
<evidence type="ECO:0000256" key="1">
    <source>
        <dbReference type="SAM" id="MobiDB-lite"/>
    </source>
</evidence>
<protein>
    <submittedName>
        <fullName evidence="2">Uncharacterized protein</fullName>
    </submittedName>
</protein>
<evidence type="ECO:0000313" key="3">
    <source>
        <dbReference type="Proteomes" id="UP001194469"/>
    </source>
</evidence>
<evidence type="ECO:0000313" key="2">
    <source>
        <dbReference type="EMBL" id="MBG3878155.1"/>
    </source>
</evidence>
<gene>
    <name evidence="2" type="ORF">FVW20_14340</name>
</gene>